<dbReference type="InterPro" id="IPR006312">
    <property type="entry name" value="TatA/E"/>
</dbReference>
<keyword evidence="3 9" id="KW-1003">Cell membrane</keyword>
<dbReference type="Gene3D" id="1.20.5.3310">
    <property type="match status" value="1"/>
</dbReference>
<accession>A0A6T9XYH8</accession>
<name>A0A6T9XYH8_ALTMA</name>
<dbReference type="GO" id="GO:0043953">
    <property type="term" value="P:protein transport by the Tat complex"/>
    <property type="evidence" value="ECO:0007669"/>
    <property type="project" value="UniProtKB-UniRule"/>
</dbReference>
<dbReference type="EMBL" id="LR812090">
    <property type="protein sequence ID" value="CAB9492489.1"/>
    <property type="molecule type" value="Genomic_DNA"/>
</dbReference>
<dbReference type="InterPro" id="IPR003369">
    <property type="entry name" value="TatA/B/E"/>
</dbReference>
<dbReference type="PANTHER" id="PTHR42982">
    <property type="entry name" value="SEC-INDEPENDENT PROTEIN TRANSLOCASE PROTEIN TATA"/>
    <property type="match status" value="1"/>
</dbReference>
<evidence type="ECO:0000256" key="8">
    <source>
        <dbReference type="ARBA" id="ARBA00023136"/>
    </source>
</evidence>
<dbReference type="Pfam" id="PF02416">
    <property type="entry name" value="TatA_B_E"/>
    <property type="match status" value="1"/>
</dbReference>
<dbReference type="Proteomes" id="UP000509458">
    <property type="component" value="Chromosome"/>
</dbReference>
<comment type="subunit">
    <text evidence="9">The Tat system comprises two distinct complexes: a TatABC complex, containing multiple copies of TatA, TatB and TatC subunits, and a separate TatA complex, containing only TatA subunits. Substrates initially bind to the TatABC complex, which probably triggers association of the separate TatA complex to form the active translocon.</text>
</comment>
<sequence length="128" mass="14282">MYLLFAFKIYRECIVAVKTSIFIHSSKYSGESIGGQWHTVYNDVMEIIFMGGISIWQLLIVLVIVVLLFGTKRLKGIGTDLGGAIKGFKKAVSEEDKDADFEQKKQVEEKSAAEPVSTKTQSDVKEKS</sequence>
<evidence type="ECO:0000256" key="4">
    <source>
        <dbReference type="ARBA" id="ARBA00022692"/>
    </source>
</evidence>
<protein>
    <recommendedName>
        <fullName evidence="9">Sec-independent protein translocase protein TatA</fullName>
    </recommendedName>
</protein>
<evidence type="ECO:0000256" key="2">
    <source>
        <dbReference type="ARBA" id="ARBA00022448"/>
    </source>
</evidence>
<keyword evidence="7 9" id="KW-0811">Translocation</keyword>
<evidence type="ECO:0000256" key="9">
    <source>
        <dbReference type="HAMAP-Rule" id="MF_00236"/>
    </source>
</evidence>
<comment type="subcellular location">
    <subcellularLocation>
        <location evidence="1 9">Cell membrane</location>
        <topology evidence="1 9">Single-pass membrane protein</topology>
    </subcellularLocation>
</comment>
<dbReference type="GO" id="GO:0033281">
    <property type="term" value="C:TAT protein transport complex"/>
    <property type="evidence" value="ECO:0007669"/>
    <property type="project" value="UniProtKB-UniRule"/>
</dbReference>
<keyword evidence="8 9" id="KW-0472">Membrane</keyword>
<dbReference type="NCBIfam" id="NF002813">
    <property type="entry name" value="PRK02958.1"/>
    <property type="match status" value="1"/>
</dbReference>
<evidence type="ECO:0000256" key="6">
    <source>
        <dbReference type="ARBA" id="ARBA00022989"/>
    </source>
</evidence>
<evidence type="ECO:0000313" key="11">
    <source>
        <dbReference type="EMBL" id="CAB9492489.1"/>
    </source>
</evidence>
<reference evidence="11 12" key="1">
    <citation type="submission" date="2020-06" db="EMBL/GenBank/DDBJ databases">
        <authorList>
            <person name="Duchaud E."/>
        </authorList>
    </citation>
    <scope>NUCLEOTIDE SEQUENCE [LARGE SCALE GENOMIC DNA]</scope>
    <source>
        <strain evidence="11">Alteromonas fortis</strain>
    </source>
</reference>
<feature type="transmembrane region" description="Helical" evidence="9">
    <location>
        <begin position="47"/>
        <end position="69"/>
    </location>
</feature>
<comment type="function">
    <text evidence="9">Part of the twin-arginine translocation (Tat) system that transports large folded proteins containing a characteristic twin-arginine motif in their signal peptide across membranes. TatA could form the protein-conducting channel of the Tat system.</text>
</comment>
<dbReference type="GO" id="GO:0008320">
    <property type="term" value="F:protein transmembrane transporter activity"/>
    <property type="evidence" value="ECO:0007669"/>
    <property type="project" value="UniProtKB-UniRule"/>
</dbReference>
<comment type="similarity">
    <text evidence="9">Belongs to the TatA/E family.</text>
</comment>
<dbReference type="PANTHER" id="PTHR42982:SF1">
    <property type="entry name" value="SEC-INDEPENDENT PROTEIN TRANSLOCASE PROTEIN TATA"/>
    <property type="match status" value="1"/>
</dbReference>
<dbReference type="HAMAP" id="MF_00236">
    <property type="entry name" value="TatA_E"/>
    <property type="match status" value="1"/>
</dbReference>
<evidence type="ECO:0000256" key="1">
    <source>
        <dbReference type="ARBA" id="ARBA00004162"/>
    </source>
</evidence>
<dbReference type="AlphaFoldDB" id="A0A6T9XYH8"/>
<keyword evidence="6 9" id="KW-1133">Transmembrane helix</keyword>
<evidence type="ECO:0000256" key="3">
    <source>
        <dbReference type="ARBA" id="ARBA00022475"/>
    </source>
</evidence>
<keyword evidence="4 9" id="KW-0812">Transmembrane</keyword>
<evidence type="ECO:0000256" key="10">
    <source>
        <dbReference type="SAM" id="MobiDB-lite"/>
    </source>
</evidence>
<evidence type="ECO:0000256" key="5">
    <source>
        <dbReference type="ARBA" id="ARBA00022927"/>
    </source>
</evidence>
<evidence type="ECO:0000256" key="7">
    <source>
        <dbReference type="ARBA" id="ARBA00023010"/>
    </source>
</evidence>
<gene>
    <name evidence="9" type="primary">tatA</name>
    <name evidence="11" type="ORF">ALFOR1_10450</name>
</gene>
<proteinExistence type="inferred from homology"/>
<organism evidence="11 12">
    <name type="scientific">Alteromonas macleodii</name>
    <name type="common">Pseudoalteromonas macleodii</name>
    <dbReference type="NCBI Taxonomy" id="28108"/>
    <lineage>
        <taxon>Bacteria</taxon>
        <taxon>Pseudomonadati</taxon>
        <taxon>Pseudomonadota</taxon>
        <taxon>Gammaproteobacteria</taxon>
        <taxon>Alteromonadales</taxon>
        <taxon>Alteromonadaceae</taxon>
        <taxon>Alteromonas/Salinimonas group</taxon>
        <taxon>Alteromonas</taxon>
    </lineage>
</organism>
<evidence type="ECO:0000313" key="12">
    <source>
        <dbReference type="Proteomes" id="UP000509458"/>
    </source>
</evidence>
<feature type="region of interest" description="Disordered" evidence="10">
    <location>
        <begin position="92"/>
        <end position="128"/>
    </location>
</feature>
<keyword evidence="2 9" id="KW-0813">Transport</keyword>
<keyword evidence="5 9" id="KW-0653">Protein transport</keyword>
<dbReference type="NCBIfam" id="TIGR01411">
    <property type="entry name" value="tatAE"/>
    <property type="match status" value="1"/>
</dbReference>
<feature type="compositionally biased region" description="Basic and acidic residues" evidence="10">
    <location>
        <begin position="100"/>
        <end position="112"/>
    </location>
</feature>